<feature type="domain" description="HTH luxR-type" evidence="4">
    <location>
        <begin position="721"/>
        <end position="786"/>
    </location>
</feature>
<protein>
    <submittedName>
        <fullName evidence="5">Helix-turn-helix transcriptional regulator</fullName>
    </submittedName>
</protein>
<evidence type="ECO:0000259" key="4">
    <source>
        <dbReference type="PROSITE" id="PS50043"/>
    </source>
</evidence>
<dbReference type="Gene3D" id="1.10.10.10">
    <property type="entry name" value="Winged helix-like DNA-binding domain superfamily/Winged helix DNA-binding domain"/>
    <property type="match status" value="1"/>
</dbReference>
<dbReference type="PRINTS" id="PR00038">
    <property type="entry name" value="HTHLUXR"/>
</dbReference>
<sequence length="788" mass="89332">MVKMVALELDEIIWAQWSYTRLAFICAPLGFGKTEFARRMLQDQDVLEIDAERDDVTKLVTTQNASRYDAVLLDNIHDDLSTAEGSKLSSVIRQCDRTRFVFTSRAPMPGWLTPFFAKGEVLVVTSEDLYFTDTDIAHLLAANNLTSTPELVERIADVTSRYPMAVSLSVAHMLRGDGDAWERSLFKEVMCYFDAEFRRRFSPRVQELLMLVPFFDYIDKDLVLGVLGEEDGKELIDVLQHTTCFVTPEGDAWAVNPGVRKFFEWERTRRHDDASYYSVIDHAVDYYVTHGSYIRALELCSRTKNNKRMLAILEEHAKLNPGNGSYCELEHYYHALPEDVVCASPRLMRIMSLLDSMLMDTVGSERWYSELEDYAHAPQRTPEELKIANANLAYLDIALPHRRLTSLTDAVAALARVNASNDPELMPSMTSAMPSVINGGRDLSPWVSSDEETCILIGKLAGRALGRLAMGCTEVALCESKFEKGEDVTPYISKVNAVLPKIRRNGDPSVEFAATGIECRNLVDQGDARQALSLLDLQRRHLLQVKPHECGRIIANLDAMRCRIWLRLNQTERAHAWLEENEPDLSKPLDFLNRYIYKTVSQVLISECRYDEALRLMSTLSEYVQSRDIFIDFINYSVLAAIATWRSNKGDWRKWMVRALNMAKRFGYVRTISTYGAAVLPLLIETQKHAEEMGVDPSQVSRLIKTTRVQATHYPNFMAVPSGPTEPLTDTELQVLRLICSDKSNAEIGEILSIKLPTVKTHVSHILAKLDVSRRSQAASEARRLHLV</sequence>
<dbReference type="GO" id="GO:0006355">
    <property type="term" value="P:regulation of DNA-templated transcription"/>
    <property type="evidence" value="ECO:0007669"/>
    <property type="project" value="InterPro"/>
</dbReference>
<dbReference type="Gene3D" id="1.25.40.10">
    <property type="entry name" value="Tetratricopeptide repeat domain"/>
    <property type="match status" value="1"/>
</dbReference>
<evidence type="ECO:0000256" key="2">
    <source>
        <dbReference type="ARBA" id="ARBA00023125"/>
    </source>
</evidence>
<dbReference type="Proteomes" id="UP000469325">
    <property type="component" value="Unassembled WGS sequence"/>
</dbReference>
<dbReference type="InterPro" id="IPR016032">
    <property type="entry name" value="Sig_transdc_resp-reg_C-effctor"/>
</dbReference>
<dbReference type="InterPro" id="IPR000792">
    <property type="entry name" value="Tscrpt_reg_LuxR_C"/>
</dbReference>
<evidence type="ECO:0000313" key="5">
    <source>
        <dbReference type="EMBL" id="MST73279.1"/>
    </source>
</evidence>
<dbReference type="PROSITE" id="PS00622">
    <property type="entry name" value="HTH_LUXR_1"/>
    <property type="match status" value="1"/>
</dbReference>
<dbReference type="PANTHER" id="PTHR44688:SF16">
    <property type="entry name" value="DNA-BINDING TRANSCRIPTIONAL ACTIVATOR DEVR_DOSR"/>
    <property type="match status" value="1"/>
</dbReference>
<dbReference type="Pfam" id="PF00196">
    <property type="entry name" value="GerE"/>
    <property type="match status" value="1"/>
</dbReference>
<dbReference type="Pfam" id="PF17874">
    <property type="entry name" value="TPR_MalT"/>
    <property type="match status" value="1"/>
</dbReference>
<dbReference type="PROSITE" id="PS50043">
    <property type="entry name" value="HTH_LUXR_2"/>
    <property type="match status" value="1"/>
</dbReference>
<dbReference type="AlphaFoldDB" id="A0A6N7XTR4"/>
<dbReference type="SUPFAM" id="SSF46894">
    <property type="entry name" value="C-terminal effector domain of the bipartite response regulators"/>
    <property type="match status" value="1"/>
</dbReference>
<dbReference type="EMBL" id="VUNC01000008">
    <property type="protein sequence ID" value="MST73279.1"/>
    <property type="molecule type" value="Genomic_DNA"/>
</dbReference>
<evidence type="ECO:0000256" key="3">
    <source>
        <dbReference type="ARBA" id="ARBA00023163"/>
    </source>
</evidence>
<dbReference type="InterPro" id="IPR036388">
    <property type="entry name" value="WH-like_DNA-bd_sf"/>
</dbReference>
<keyword evidence="6" id="KW-1185">Reference proteome</keyword>
<dbReference type="GO" id="GO:0003677">
    <property type="term" value="F:DNA binding"/>
    <property type="evidence" value="ECO:0007669"/>
    <property type="project" value="UniProtKB-KW"/>
</dbReference>
<evidence type="ECO:0000256" key="1">
    <source>
        <dbReference type="ARBA" id="ARBA00023015"/>
    </source>
</evidence>
<name>A0A6N7XTR4_9ACTN</name>
<dbReference type="SMART" id="SM00421">
    <property type="entry name" value="HTH_LUXR"/>
    <property type="match status" value="1"/>
</dbReference>
<dbReference type="PANTHER" id="PTHR44688">
    <property type="entry name" value="DNA-BINDING TRANSCRIPTIONAL ACTIVATOR DEVR_DOSR"/>
    <property type="match status" value="1"/>
</dbReference>
<keyword evidence="1" id="KW-0805">Transcription regulation</keyword>
<proteinExistence type="predicted"/>
<dbReference type="CDD" id="cd06170">
    <property type="entry name" value="LuxR_C_like"/>
    <property type="match status" value="1"/>
</dbReference>
<gene>
    <name evidence="5" type="ORF">FYJ68_09210</name>
</gene>
<keyword evidence="3" id="KW-0804">Transcription</keyword>
<keyword evidence="2" id="KW-0238">DNA-binding</keyword>
<dbReference type="InterPro" id="IPR041617">
    <property type="entry name" value="TPR_MalT"/>
</dbReference>
<organism evidence="5 6">
    <name type="scientific">Olsenella porci</name>
    <dbReference type="NCBI Taxonomy" id="2652279"/>
    <lineage>
        <taxon>Bacteria</taxon>
        <taxon>Bacillati</taxon>
        <taxon>Actinomycetota</taxon>
        <taxon>Coriobacteriia</taxon>
        <taxon>Coriobacteriales</taxon>
        <taxon>Atopobiaceae</taxon>
        <taxon>Olsenella</taxon>
    </lineage>
</organism>
<accession>A0A6N7XTR4</accession>
<dbReference type="SUPFAM" id="SSF48452">
    <property type="entry name" value="TPR-like"/>
    <property type="match status" value="1"/>
</dbReference>
<dbReference type="InterPro" id="IPR011990">
    <property type="entry name" value="TPR-like_helical_dom_sf"/>
</dbReference>
<evidence type="ECO:0000313" key="6">
    <source>
        <dbReference type="Proteomes" id="UP000469325"/>
    </source>
</evidence>
<reference evidence="5 6" key="1">
    <citation type="submission" date="2019-08" db="EMBL/GenBank/DDBJ databases">
        <title>In-depth cultivation of the pig gut microbiome towards novel bacterial diversity and tailored functional studies.</title>
        <authorList>
            <person name="Wylensek D."/>
            <person name="Hitch T.C.A."/>
            <person name="Clavel T."/>
        </authorList>
    </citation>
    <scope>NUCLEOTIDE SEQUENCE [LARGE SCALE GENOMIC DNA]</scope>
    <source>
        <strain evidence="5 6">CA-Schmier-601-WT-1</strain>
    </source>
</reference>
<comment type="caution">
    <text evidence="5">The sequence shown here is derived from an EMBL/GenBank/DDBJ whole genome shotgun (WGS) entry which is preliminary data.</text>
</comment>